<dbReference type="InterPro" id="IPR030393">
    <property type="entry name" value="G_ENGB_dom"/>
</dbReference>
<evidence type="ECO:0000256" key="9">
    <source>
        <dbReference type="ARBA" id="ARBA00023306"/>
    </source>
</evidence>
<dbReference type="GO" id="GO:0046872">
    <property type="term" value="F:metal ion binding"/>
    <property type="evidence" value="ECO:0007669"/>
    <property type="project" value="UniProtKB-KW"/>
</dbReference>
<keyword evidence="5 10" id="KW-0547">Nucleotide-binding</keyword>
<comment type="function">
    <text evidence="10">Necessary for normal cell division and for the maintenance of normal septation.</text>
</comment>
<dbReference type="PANTHER" id="PTHR11649">
    <property type="entry name" value="MSS1/TRME-RELATED GTP-BINDING PROTEIN"/>
    <property type="match status" value="1"/>
</dbReference>
<dbReference type="InterPro" id="IPR006073">
    <property type="entry name" value="GTP-bd"/>
</dbReference>
<comment type="similarity">
    <text evidence="2 10">Belongs to the TRAFAC class TrmE-Era-EngA-EngB-Septin-like GTPase superfamily. EngB GTPase family.</text>
</comment>
<keyword evidence="7 10" id="KW-0342">GTP-binding</keyword>
<evidence type="ECO:0000256" key="8">
    <source>
        <dbReference type="ARBA" id="ARBA00023210"/>
    </source>
</evidence>
<dbReference type="CDD" id="cd01876">
    <property type="entry name" value="YihA_EngB"/>
    <property type="match status" value="1"/>
</dbReference>
<dbReference type="Pfam" id="PF01926">
    <property type="entry name" value="MMR_HSR1"/>
    <property type="match status" value="1"/>
</dbReference>
<dbReference type="InterPro" id="IPR019987">
    <property type="entry name" value="GTP-bd_ribosome_bio_YsxC"/>
</dbReference>
<evidence type="ECO:0000313" key="13">
    <source>
        <dbReference type="Proteomes" id="UP000266426"/>
    </source>
</evidence>
<accession>A0A3A4R0H8</accession>
<proteinExistence type="inferred from homology"/>
<keyword evidence="8 10" id="KW-0717">Septation</keyword>
<evidence type="ECO:0000313" key="12">
    <source>
        <dbReference type="EMBL" id="RJP56327.1"/>
    </source>
</evidence>
<name>A0A3A4R0H8_9BACT</name>
<evidence type="ECO:0000256" key="4">
    <source>
        <dbReference type="ARBA" id="ARBA00022723"/>
    </source>
</evidence>
<evidence type="ECO:0000256" key="6">
    <source>
        <dbReference type="ARBA" id="ARBA00022842"/>
    </source>
</evidence>
<keyword evidence="3 10" id="KW-0132">Cell division</keyword>
<dbReference type="HAMAP" id="MF_00321">
    <property type="entry name" value="GTPase_EngB"/>
    <property type="match status" value="1"/>
</dbReference>
<keyword evidence="6" id="KW-0460">Magnesium</keyword>
<dbReference type="Gene3D" id="3.40.50.300">
    <property type="entry name" value="P-loop containing nucleotide triphosphate hydrolases"/>
    <property type="match status" value="1"/>
</dbReference>
<feature type="domain" description="EngB-type G" evidence="11">
    <location>
        <begin position="21"/>
        <end position="193"/>
    </location>
</feature>
<dbReference type="GO" id="GO:0005525">
    <property type="term" value="F:GTP binding"/>
    <property type="evidence" value="ECO:0007669"/>
    <property type="project" value="UniProtKB-UniRule"/>
</dbReference>
<evidence type="ECO:0000256" key="10">
    <source>
        <dbReference type="HAMAP-Rule" id="MF_00321"/>
    </source>
</evidence>
<dbReference type="GO" id="GO:0000917">
    <property type="term" value="P:division septum assembly"/>
    <property type="evidence" value="ECO:0007669"/>
    <property type="project" value="UniProtKB-KW"/>
</dbReference>
<organism evidence="12 13">
    <name type="scientific">Candidatus Auribacter fodinae</name>
    <dbReference type="NCBI Taxonomy" id="2093366"/>
    <lineage>
        <taxon>Bacteria</taxon>
        <taxon>Pseudomonadati</taxon>
        <taxon>Candidatus Auribacterota</taxon>
        <taxon>Candidatus Auribacteria</taxon>
        <taxon>Candidatus Auribacterales</taxon>
        <taxon>Candidatus Auribacteraceae</taxon>
        <taxon>Candidatus Auribacter</taxon>
    </lineage>
</organism>
<gene>
    <name evidence="10" type="primary">engB</name>
    <name evidence="12" type="ORF">C4541_12730</name>
</gene>
<dbReference type="PROSITE" id="PS51706">
    <property type="entry name" value="G_ENGB"/>
    <property type="match status" value="1"/>
</dbReference>
<dbReference type="SUPFAM" id="SSF52540">
    <property type="entry name" value="P-loop containing nucleoside triphosphate hydrolases"/>
    <property type="match status" value="1"/>
</dbReference>
<keyword evidence="4" id="KW-0479">Metal-binding</keyword>
<dbReference type="PANTHER" id="PTHR11649:SF13">
    <property type="entry name" value="ENGB-TYPE G DOMAIN-CONTAINING PROTEIN"/>
    <property type="match status" value="1"/>
</dbReference>
<dbReference type="Proteomes" id="UP000266426">
    <property type="component" value="Unassembled WGS sequence"/>
</dbReference>
<protein>
    <recommendedName>
        <fullName evidence="10">Probable GTP-binding protein EngB</fullName>
    </recommendedName>
</protein>
<comment type="caution">
    <text evidence="12">The sequence shown here is derived from an EMBL/GenBank/DDBJ whole genome shotgun (WGS) entry which is preliminary data.</text>
</comment>
<dbReference type="EMBL" id="QZJZ01000097">
    <property type="protein sequence ID" value="RJP56327.1"/>
    <property type="molecule type" value="Genomic_DNA"/>
</dbReference>
<evidence type="ECO:0000259" key="11">
    <source>
        <dbReference type="PROSITE" id="PS51706"/>
    </source>
</evidence>
<comment type="cofactor">
    <cofactor evidence="1">
        <name>Mg(2+)</name>
        <dbReference type="ChEBI" id="CHEBI:18420"/>
    </cofactor>
</comment>
<evidence type="ECO:0000256" key="7">
    <source>
        <dbReference type="ARBA" id="ARBA00023134"/>
    </source>
</evidence>
<dbReference type="AlphaFoldDB" id="A0A3A4R0H8"/>
<dbReference type="GO" id="GO:0005829">
    <property type="term" value="C:cytosol"/>
    <property type="evidence" value="ECO:0007669"/>
    <property type="project" value="TreeGrafter"/>
</dbReference>
<evidence type="ECO:0000256" key="1">
    <source>
        <dbReference type="ARBA" id="ARBA00001946"/>
    </source>
</evidence>
<sequence>MKITSVEFHMPASKPELFCFDLPQVVFAGRSNVGKSSLIKTLMNRKKMVRVGRTPGVTRAINFFKINERYYFVDLPGYGYAKAPPAEQNKWKKLIEAYFNTVVNLRKIVLLLDIRRELTPGDKMFLEWARNFEFPLLVVLTKMDKVSKNEAVKRRSEIIKACGLPAEDCILFSALKGTGKEDILMNIGHAFANNEN</sequence>
<dbReference type="NCBIfam" id="TIGR03598">
    <property type="entry name" value="GTPase_YsxC"/>
    <property type="match status" value="1"/>
</dbReference>
<reference evidence="12 13" key="1">
    <citation type="journal article" date="2017" name="ISME J.">
        <title>Energy and carbon metabolisms in a deep terrestrial subsurface fluid microbial community.</title>
        <authorList>
            <person name="Momper L."/>
            <person name="Jungbluth S.P."/>
            <person name="Lee M.D."/>
            <person name="Amend J.P."/>
        </authorList>
    </citation>
    <scope>NUCLEOTIDE SEQUENCE [LARGE SCALE GENOMIC DNA]</scope>
    <source>
        <strain evidence="12">SURF_26</strain>
    </source>
</reference>
<evidence type="ECO:0000256" key="5">
    <source>
        <dbReference type="ARBA" id="ARBA00022741"/>
    </source>
</evidence>
<dbReference type="InterPro" id="IPR027417">
    <property type="entry name" value="P-loop_NTPase"/>
</dbReference>
<evidence type="ECO:0000256" key="3">
    <source>
        <dbReference type="ARBA" id="ARBA00022618"/>
    </source>
</evidence>
<evidence type="ECO:0000256" key="2">
    <source>
        <dbReference type="ARBA" id="ARBA00009638"/>
    </source>
</evidence>
<keyword evidence="9 10" id="KW-0131">Cell cycle</keyword>